<keyword evidence="1" id="KW-1133">Transmembrane helix</keyword>
<dbReference type="Pfam" id="PF26302">
    <property type="entry name" value="YhzF"/>
    <property type="match status" value="1"/>
</dbReference>
<accession>A0A0Q3QKU8</accession>
<keyword evidence="1" id="KW-0472">Membrane</keyword>
<comment type="caution">
    <text evidence="2">The sequence shown here is derived from an EMBL/GenBank/DDBJ whole genome shotgun (WGS) entry which is preliminary data.</text>
</comment>
<dbReference type="EMBL" id="LJIX01000006">
    <property type="protein sequence ID" value="KQL18585.1"/>
    <property type="molecule type" value="Genomic_DNA"/>
</dbReference>
<dbReference type="AlphaFoldDB" id="A0A0Q3QKU8"/>
<name>A0A0Q3QKU8_9BACI</name>
<keyword evidence="1" id="KW-0812">Transmembrane</keyword>
<proteinExistence type="predicted"/>
<gene>
    <name evidence="2" type="ORF">AN957_08395</name>
</gene>
<evidence type="ECO:0000256" key="1">
    <source>
        <dbReference type="SAM" id="Phobius"/>
    </source>
</evidence>
<feature type="transmembrane region" description="Helical" evidence="1">
    <location>
        <begin position="42"/>
        <end position="62"/>
    </location>
</feature>
<keyword evidence="3" id="KW-1185">Reference proteome</keyword>
<dbReference type="InterPro" id="IPR058724">
    <property type="entry name" value="YhzF"/>
</dbReference>
<evidence type="ECO:0000313" key="3">
    <source>
        <dbReference type="Proteomes" id="UP000050996"/>
    </source>
</evidence>
<reference evidence="2 3" key="1">
    <citation type="submission" date="2015-09" db="EMBL/GenBank/DDBJ databases">
        <title>Genome sequencing project for genomic taxonomy and phylogenomics of Bacillus-like bacteria.</title>
        <authorList>
            <person name="Liu B."/>
            <person name="Wang J."/>
            <person name="Zhu Y."/>
            <person name="Liu G."/>
            <person name="Chen Q."/>
            <person name="Chen Z."/>
            <person name="Lan J."/>
            <person name="Che J."/>
            <person name="Ge C."/>
            <person name="Shi H."/>
            <person name="Pan Z."/>
            <person name="Liu X."/>
        </authorList>
    </citation>
    <scope>NUCLEOTIDE SEQUENCE [LARGE SCALE GENOMIC DNA]</scope>
    <source>
        <strain evidence="2 3">FJAT-18043</strain>
    </source>
</reference>
<dbReference type="Proteomes" id="UP000050996">
    <property type="component" value="Unassembled WGS sequence"/>
</dbReference>
<sequence length="63" mass="6638">MSGLTAGIFTIGALLIAGGVHFYLAVKRPVVYPPKYILRRRAAALAAGGIGFLLIGVIIHSFK</sequence>
<evidence type="ECO:0000313" key="2">
    <source>
        <dbReference type="EMBL" id="KQL18585.1"/>
    </source>
</evidence>
<protein>
    <submittedName>
        <fullName evidence="2">Uncharacterized protein</fullName>
    </submittedName>
</protein>
<feature type="transmembrane region" description="Helical" evidence="1">
    <location>
        <begin position="6"/>
        <end position="26"/>
    </location>
</feature>
<dbReference type="PATRIC" id="fig|1637975.4.peg.1429"/>
<dbReference type="RefSeq" id="WP_053475159.1">
    <property type="nucleotide sequence ID" value="NZ_CP041305.1"/>
</dbReference>
<organism evidence="2 3">
    <name type="scientific">Cytobacillus solani</name>
    <dbReference type="NCBI Taxonomy" id="1637975"/>
    <lineage>
        <taxon>Bacteria</taxon>
        <taxon>Bacillati</taxon>
        <taxon>Bacillota</taxon>
        <taxon>Bacilli</taxon>
        <taxon>Bacillales</taxon>
        <taxon>Bacillaceae</taxon>
        <taxon>Cytobacillus</taxon>
    </lineage>
</organism>